<feature type="transmembrane region" description="Helical" evidence="1">
    <location>
        <begin position="75"/>
        <end position="96"/>
    </location>
</feature>
<dbReference type="Pfam" id="PF04657">
    <property type="entry name" value="DMT_YdcZ"/>
    <property type="match status" value="1"/>
</dbReference>
<feature type="transmembrane region" description="Helical" evidence="1">
    <location>
        <begin position="35"/>
        <end position="55"/>
    </location>
</feature>
<dbReference type="GO" id="GO:0005886">
    <property type="term" value="C:plasma membrane"/>
    <property type="evidence" value="ECO:0007669"/>
    <property type="project" value="TreeGrafter"/>
</dbReference>
<reference evidence="2 3" key="1">
    <citation type="submission" date="2016-10" db="EMBL/GenBank/DDBJ databases">
        <authorList>
            <person name="de Groot N.N."/>
        </authorList>
    </citation>
    <scope>NUCLEOTIDE SEQUENCE [LARGE SCALE GENOMIC DNA]</scope>
    <source>
        <strain evidence="2 3">DSM 18978</strain>
    </source>
</reference>
<dbReference type="AlphaFoldDB" id="A0A1G5KSU6"/>
<accession>A0A1G5KSU6</accession>
<dbReference type="RefSeq" id="WP_091546607.1">
    <property type="nucleotide sequence ID" value="NZ_FMUS01000030.1"/>
</dbReference>
<protein>
    <submittedName>
        <fullName evidence="2">Uncharacterized membrane protein YdcZ, DUF606 family</fullName>
    </submittedName>
</protein>
<evidence type="ECO:0000313" key="2">
    <source>
        <dbReference type="EMBL" id="SCZ03241.1"/>
    </source>
</evidence>
<dbReference type="STRING" id="1120976.SAMN03080606_03719"/>
<keyword evidence="3" id="KW-1185">Reference proteome</keyword>
<feature type="transmembrane region" description="Helical" evidence="1">
    <location>
        <begin position="102"/>
        <end position="124"/>
    </location>
</feature>
<dbReference type="EMBL" id="FMUS01000030">
    <property type="protein sequence ID" value="SCZ03241.1"/>
    <property type="molecule type" value="Genomic_DNA"/>
</dbReference>
<evidence type="ECO:0000313" key="3">
    <source>
        <dbReference type="Proteomes" id="UP000198636"/>
    </source>
</evidence>
<feature type="transmembrane region" description="Helical" evidence="1">
    <location>
        <begin position="131"/>
        <end position="148"/>
    </location>
</feature>
<dbReference type="PANTHER" id="PTHR34821">
    <property type="entry name" value="INNER MEMBRANE PROTEIN YDCZ"/>
    <property type="match status" value="1"/>
</dbReference>
<dbReference type="OrthoDB" id="1955089at2"/>
<organism evidence="2 3">
    <name type="scientific">Alkaliphilus peptidifermentans DSM 18978</name>
    <dbReference type="NCBI Taxonomy" id="1120976"/>
    <lineage>
        <taxon>Bacteria</taxon>
        <taxon>Bacillati</taxon>
        <taxon>Bacillota</taxon>
        <taxon>Clostridia</taxon>
        <taxon>Peptostreptococcales</taxon>
        <taxon>Natronincolaceae</taxon>
        <taxon>Alkaliphilus</taxon>
    </lineage>
</organism>
<keyword evidence="1" id="KW-0812">Transmembrane</keyword>
<proteinExistence type="predicted"/>
<dbReference type="InterPro" id="IPR006750">
    <property type="entry name" value="YdcZ"/>
</dbReference>
<evidence type="ECO:0000256" key="1">
    <source>
        <dbReference type="SAM" id="Phobius"/>
    </source>
</evidence>
<dbReference type="PANTHER" id="PTHR34821:SF2">
    <property type="entry name" value="INNER MEMBRANE PROTEIN YDCZ"/>
    <property type="match status" value="1"/>
</dbReference>
<keyword evidence="1" id="KW-1133">Transmembrane helix</keyword>
<sequence length="149" mass="16527">MNKGNSKLLILLLFMGFMNSGIVLINGLLAQYTDLYLAGLIVHIVGFFPALIFFLAFDKDKLIYWRSTFKSDKKIFFAGFIGSLILVISAFCMARIGVFLTSIAMVAGQFVLSVIVDINGFFGFKKVKLELRKVSAIFIILLGVILISV</sequence>
<keyword evidence="1" id="KW-0472">Membrane</keyword>
<feature type="transmembrane region" description="Helical" evidence="1">
    <location>
        <begin position="9"/>
        <end position="29"/>
    </location>
</feature>
<name>A0A1G5KSU6_9FIRM</name>
<gene>
    <name evidence="2" type="ORF">SAMN03080606_03719</name>
</gene>
<dbReference type="Proteomes" id="UP000198636">
    <property type="component" value="Unassembled WGS sequence"/>
</dbReference>